<keyword evidence="1" id="KW-0472">Membrane</keyword>
<comment type="caution">
    <text evidence="2">The sequence shown here is derived from an EMBL/GenBank/DDBJ whole genome shotgun (WGS) entry which is preliminary data.</text>
</comment>
<dbReference type="InterPro" id="IPR021257">
    <property type="entry name" value="DUF2809"/>
</dbReference>
<dbReference type="RefSeq" id="WP_230576881.1">
    <property type="nucleotide sequence ID" value="NZ_CAKJTI010000046.1"/>
</dbReference>
<proteinExistence type="predicted"/>
<accession>A0ABM8YGH8</accession>
<organism evidence="2 3">
    <name type="scientific">Bacillus rhizoplanae</name>
    <dbReference type="NCBI Taxonomy" id="2880966"/>
    <lineage>
        <taxon>Bacteria</taxon>
        <taxon>Bacillati</taxon>
        <taxon>Bacillota</taxon>
        <taxon>Bacilli</taxon>
        <taxon>Bacillales</taxon>
        <taxon>Bacillaceae</taxon>
        <taxon>Bacillus</taxon>
    </lineage>
</organism>
<sequence>MTYKRNRLLYAIMTIIVIILGLYSRKIAHVLPHILNTYLGDAFWALMIFIGFGFIFKRAHTKTVALLAISFCYIIEFSQLYHASWIDHIRETTLGGLILGYGFLWSDLLAYAIGIGIGIISEFLFVKIRKPSNLT</sequence>
<evidence type="ECO:0000313" key="2">
    <source>
        <dbReference type="EMBL" id="CAG9614948.1"/>
    </source>
</evidence>
<name>A0ABM8YGH8_9BACI</name>
<evidence type="ECO:0000256" key="1">
    <source>
        <dbReference type="SAM" id="Phobius"/>
    </source>
</evidence>
<feature type="transmembrane region" description="Helical" evidence="1">
    <location>
        <begin position="7"/>
        <end position="25"/>
    </location>
</feature>
<evidence type="ECO:0000313" key="3">
    <source>
        <dbReference type="Proteomes" id="UP000789423"/>
    </source>
</evidence>
<dbReference type="EMBL" id="CAKJTI010000046">
    <property type="protein sequence ID" value="CAG9614948.1"/>
    <property type="molecule type" value="Genomic_DNA"/>
</dbReference>
<dbReference type="Proteomes" id="UP000789423">
    <property type="component" value="Unassembled WGS sequence"/>
</dbReference>
<evidence type="ECO:0008006" key="4">
    <source>
        <dbReference type="Google" id="ProtNLM"/>
    </source>
</evidence>
<feature type="transmembrane region" description="Helical" evidence="1">
    <location>
        <begin position="103"/>
        <end position="126"/>
    </location>
</feature>
<keyword evidence="3" id="KW-1185">Reference proteome</keyword>
<keyword evidence="1" id="KW-1133">Transmembrane helix</keyword>
<reference evidence="2 3" key="1">
    <citation type="submission" date="2021-10" db="EMBL/GenBank/DDBJ databases">
        <authorList>
            <person name="Criscuolo A."/>
        </authorList>
    </citation>
    <scope>NUCLEOTIDE SEQUENCE [LARGE SCALE GENOMIC DNA]</scope>
    <source>
        <strain evidence="3">CIP 111899</strain>
    </source>
</reference>
<keyword evidence="1" id="KW-0812">Transmembrane</keyword>
<dbReference type="Pfam" id="PF10990">
    <property type="entry name" value="DUF2809"/>
    <property type="match status" value="1"/>
</dbReference>
<gene>
    <name evidence="2" type="ORF">BACCIP111899_04182</name>
</gene>
<feature type="transmembrane region" description="Helical" evidence="1">
    <location>
        <begin position="37"/>
        <end position="56"/>
    </location>
</feature>
<protein>
    <recommendedName>
        <fullName evidence="4">DUF2809 domain-containing protein</fullName>
    </recommendedName>
</protein>
<feature type="transmembrane region" description="Helical" evidence="1">
    <location>
        <begin position="63"/>
        <end position="83"/>
    </location>
</feature>